<dbReference type="AlphaFoldDB" id="A0A7T8JV27"/>
<gene>
    <name evidence="1" type="ORF">FKW44_021106</name>
</gene>
<evidence type="ECO:0000313" key="1">
    <source>
        <dbReference type="EMBL" id="QQP36113.1"/>
    </source>
</evidence>
<proteinExistence type="predicted"/>
<sequence>MTWPTLLQLTTTDYQERSSIFDGPLEGSQVLGVLFHLVILGCAETCWNLPRLFDDSRNGA</sequence>
<accession>A0A7T8JV27</accession>
<dbReference type="Proteomes" id="UP000595437">
    <property type="component" value="Chromosome 15"/>
</dbReference>
<keyword evidence="2" id="KW-1185">Reference proteome</keyword>
<evidence type="ECO:0000313" key="2">
    <source>
        <dbReference type="Proteomes" id="UP000595437"/>
    </source>
</evidence>
<protein>
    <submittedName>
        <fullName evidence="1">Uncharacterized protein</fullName>
    </submittedName>
</protein>
<dbReference type="EMBL" id="CP045904">
    <property type="protein sequence ID" value="QQP36113.1"/>
    <property type="molecule type" value="Genomic_DNA"/>
</dbReference>
<name>A0A7T8JV27_CALRO</name>
<organism evidence="1 2">
    <name type="scientific">Caligus rogercresseyi</name>
    <name type="common">Sea louse</name>
    <dbReference type="NCBI Taxonomy" id="217165"/>
    <lineage>
        <taxon>Eukaryota</taxon>
        <taxon>Metazoa</taxon>
        <taxon>Ecdysozoa</taxon>
        <taxon>Arthropoda</taxon>
        <taxon>Crustacea</taxon>
        <taxon>Multicrustacea</taxon>
        <taxon>Hexanauplia</taxon>
        <taxon>Copepoda</taxon>
        <taxon>Siphonostomatoida</taxon>
        <taxon>Caligidae</taxon>
        <taxon>Caligus</taxon>
    </lineage>
</organism>
<reference evidence="2" key="1">
    <citation type="submission" date="2021-01" db="EMBL/GenBank/DDBJ databases">
        <title>Caligus Genome Assembly.</title>
        <authorList>
            <person name="Gallardo-Escarate C."/>
        </authorList>
    </citation>
    <scope>NUCLEOTIDE SEQUENCE [LARGE SCALE GENOMIC DNA]</scope>
</reference>